<dbReference type="AlphaFoldDB" id="A0A0U1LZ60"/>
<dbReference type="Gene3D" id="3.40.50.1380">
    <property type="entry name" value="Methylglyoxal synthase-like domain"/>
    <property type="match status" value="1"/>
</dbReference>
<dbReference type="GO" id="GO:0004643">
    <property type="term" value="F:phosphoribosylaminoimidazolecarboxamide formyltransferase activity"/>
    <property type="evidence" value="ECO:0007669"/>
    <property type="project" value="UniProtKB-EC"/>
</dbReference>
<evidence type="ECO:0000256" key="7">
    <source>
        <dbReference type="ARBA" id="ARBA00022755"/>
    </source>
</evidence>
<comment type="subcellular location">
    <subcellularLocation>
        <location evidence="1">Cytoplasm</location>
        <location evidence="1">Cytosol</location>
    </subcellularLocation>
</comment>
<evidence type="ECO:0000256" key="2">
    <source>
        <dbReference type="ARBA" id="ARBA00004844"/>
    </source>
</evidence>
<proteinExistence type="inferred from homology"/>
<dbReference type="NCBIfam" id="TIGR00355">
    <property type="entry name" value="purH"/>
    <property type="match status" value="1"/>
</dbReference>
<dbReference type="FunFam" id="3.40.50.1380:FF:000003">
    <property type="entry name" value="Bifunctional purine biosynthesis protein"/>
    <property type="match status" value="1"/>
</dbReference>
<evidence type="ECO:0000313" key="14">
    <source>
        <dbReference type="EMBL" id="CRG88000.1"/>
    </source>
</evidence>
<dbReference type="NCBIfam" id="NF005492">
    <property type="entry name" value="PRK07106.1"/>
    <property type="match status" value="1"/>
</dbReference>
<dbReference type="SMART" id="SM00851">
    <property type="entry name" value="MGS"/>
    <property type="match status" value="1"/>
</dbReference>
<dbReference type="FunFam" id="3.40.140.20:FF:000003">
    <property type="entry name" value="Bifunctional purine biosynthesis protein"/>
    <property type="match status" value="1"/>
</dbReference>
<comment type="catalytic activity">
    <reaction evidence="10">
        <text>(6R)-10-formyltetrahydrofolate + 5-amino-1-(5-phospho-beta-D-ribosyl)imidazole-4-carboxamide = 5-formamido-1-(5-phospho-D-ribosyl)imidazole-4-carboxamide + (6S)-5,6,7,8-tetrahydrofolate</text>
        <dbReference type="Rhea" id="RHEA:22192"/>
        <dbReference type="ChEBI" id="CHEBI:57453"/>
        <dbReference type="ChEBI" id="CHEBI:58467"/>
        <dbReference type="ChEBI" id="CHEBI:58475"/>
        <dbReference type="ChEBI" id="CHEBI:195366"/>
        <dbReference type="EC" id="2.1.2.3"/>
    </reaction>
</comment>
<keyword evidence="6 14" id="KW-0808">Transferase</keyword>
<gene>
    <name evidence="14" type="ORF">PISL3812_05023</name>
</gene>
<dbReference type="PANTHER" id="PTHR11692:SF0">
    <property type="entry name" value="BIFUNCTIONAL PURINE BIOSYNTHESIS PROTEIN ATIC"/>
    <property type="match status" value="1"/>
</dbReference>
<accession>A0A0U1LZ60</accession>
<dbReference type="SMART" id="SM00798">
    <property type="entry name" value="AICARFT_IMPCHas"/>
    <property type="match status" value="1"/>
</dbReference>
<dbReference type="STRING" id="28573.A0A0U1LZ60"/>
<evidence type="ECO:0000256" key="5">
    <source>
        <dbReference type="ARBA" id="ARBA00022490"/>
    </source>
</evidence>
<dbReference type="PANTHER" id="PTHR11692">
    <property type="entry name" value="BIFUNCTIONAL PURINE BIOSYNTHESIS PROTEIN PURH"/>
    <property type="match status" value="1"/>
</dbReference>
<comment type="pathway">
    <text evidence="2">Purine metabolism; IMP biosynthesis via de novo pathway; IMP from 5-formamido-1-(5-phospho-D-ribosyl)imidazole-4-carboxamide: step 1/1.</text>
</comment>
<dbReference type="Gene3D" id="1.10.287.440">
    <property type="match status" value="1"/>
</dbReference>
<dbReference type="Gene3D" id="3.40.140.20">
    <property type="match status" value="2"/>
</dbReference>
<dbReference type="InterPro" id="IPR002695">
    <property type="entry name" value="PurH-like"/>
</dbReference>
<evidence type="ECO:0000256" key="12">
    <source>
        <dbReference type="ARBA" id="ARBA00054363"/>
    </source>
</evidence>
<evidence type="ECO:0000256" key="1">
    <source>
        <dbReference type="ARBA" id="ARBA00004514"/>
    </source>
</evidence>
<evidence type="ECO:0000256" key="11">
    <source>
        <dbReference type="ARBA" id="ARBA00050687"/>
    </source>
</evidence>
<evidence type="ECO:0000256" key="3">
    <source>
        <dbReference type="ARBA" id="ARBA00004954"/>
    </source>
</evidence>
<keyword evidence="5" id="KW-0963">Cytoplasm</keyword>
<dbReference type="InterPro" id="IPR024051">
    <property type="entry name" value="AICAR_Tfase_dup_dom_sf"/>
</dbReference>
<comment type="similarity">
    <text evidence="4">Belongs to the PurH family.</text>
</comment>
<dbReference type="FunFam" id="1.10.287.440:FF:000001">
    <property type="entry name" value="Bifunctional purine biosynthesis protein PURH"/>
    <property type="match status" value="1"/>
</dbReference>
<reference evidence="14 15" key="1">
    <citation type="submission" date="2015-04" db="EMBL/GenBank/DDBJ databases">
        <authorList>
            <person name="Syromyatnikov M.Y."/>
            <person name="Popov V.N."/>
        </authorList>
    </citation>
    <scope>NUCLEOTIDE SEQUENCE [LARGE SCALE GENOMIC DNA]</scope>
    <source>
        <strain evidence="14">WF-38-12</strain>
    </source>
</reference>
<name>A0A0U1LZ60_TALIS</name>
<dbReference type="InterPro" id="IPR024050">
    <property type="entry name" value="AICAR_Tfase_insert_dom_sf"/>
</dbReference>
<organism evidence="14 15">
    <name type="scientific">Talaromyces islandicus</name>
    <name type="common">Penicillium islandicum</name>
    <dbReference type="NCBI Taxonomy" id="28573"/>
    <lineage>
        <taxon>Eukaryota</taxon>
        <taxon>Fungi</taxon>
        <taxon>Dikarya</taxon>
        <taxon>Ascomycota</taxon>
        <taxon>Pezizomycotina</taxon>
        <taxon>Eurotiomycetes</taxon>
        <taxon>Eurotiomycetidae</taxon>
        <taxon>Eurotiales</taxon>
        <taxon>Trichocomaceae</taxon>
        <taxon>Talaromyces</taxon>
        <taxon>Talaromyces sect. Islandici</taxon>
    </lineage>
</organism>
<dbReference type="UniPathway" id="UPA00074">
    <property type="reaction ID" value="UER00133"/>
</dbReference>
<dbReference type="Pfam" id="PF01808">
    <property type="entry name" value="AICARFT_IMPCHas"/>
    <property type="match status" value="1"/>
</dbReference>
<dbReference type="Pfam" id="PF02142">
    <property type="entry name" value="MGS"/>
    <property type="match status" value="1"/>
</dbReference>
<dbReference type="PROSITE" id="PS51855">
    <property type="entry name" value="MGS"/>
    <property type="match status" value="1"/>
</dbReference>
<evidence type="ECO:0000256" key="10">
    <source>
        <dbReference type="ARBA" id="ARBA00050488"/>
    </source>
</evidence>
<feature type="domain" description="MGS-like" evidence="13">
    <location>
        <begin position="1"/>
        <end position="146"/>
    </location>
</feature>
<dbReference type="GO" id="GO:0003937">
    <property type="term" value="F:IMP cyclohydrolase activity"/>
    <property type="evidence" value="ECO:0007669"/>
    <property type="project" value="UniProtKB-EC"/>
</dbReference>
<dbReference type="SUPFAM" id="SSF52335">
    <property type="entry name" value="Methylglyoxal synthase-like"/>
    <property type="match status" value="1"/>
</dbReference>
<sequence>MAQQKSAILSVYDKTGLLDLAKSLVKHNVRLLASGGTAKLIREAGFPVEDVSAITKAPEMLGGRVKTLHPAVHGGILARNIASDESDLAQQKIDKVDYVVCNLYPFKDTVAKPNVTIEEAVEEVDIGGVTLLRAAAKNHARVTILSDPNDYAEFIKELDAGDVSDKSRKLYALKAFEHTADYDTAISGYFRKQYAGEGVQHLSLRYGTNPHQKPAAAYVPSGKLPFKVLGGSPGYVNLLDSLNAWPLVKELKQALGLPAAASFKHVSPAGAAIGVPLDERERKVYFVDDIAGIESSGLAQAYARARGADRMSSFGDVIALSDKVDVPTAKIISREVSDGVIAPDYEPEALEILKKKKGGKYLVLQIDEAYTPPPTETRTLYGVQLEQGRNDVVISPSKTFNSIITPKDLKSLPEAALRDLTVATIALKYTQSNSVCYALNGQVVGLGAGQQSRIHCTRLAGDKADNWWMRFHERTLGIKWKAGVKRADKSNAIDMLCSGQIPRSDVEKADYERVFEQVPAPFTAEERESWLKELTNVAVSSDAFFPFIDNVFRAARSGAKYIAAPSGSQNDGPVFDTAEKLGITFVEQGTRLFHH</sequence>
<dbReference type="GO" id="GO:0006189">
    <property type="term" value="P:'de novo' IMP biosynthetic process"/>
    <property type="evidence" value="ECO:0007669"/>
    <property type="project" value="UniProtKB-UniPathway"/>
</dbReference>
<dbReference type="InterPro" id="IPR011607">
    <property type="entry name" value="MGS-like_dom"/>
</dbReference>
<evidence type="ECO:0000256" key="8">
    <source>
        <dbReference type="ARBA" id="ARBA00022801"/>
    </source>
</evidence>
<evidence type="ECO:0000256" key="9">
    <source>
        <dbReference type="ARBA" id="ARBA00023268"/>
    </source>
</evidence>
<dbReference type="EMBL" id="CVMT01000004">
    <property type="protein sequence ID" value="CRG88000.1"/>
    <property type="molecule type" value="Genomic_DNA"/>
</dbReference>
<keyword evidence="8 14" id="KW-0378">Hydrolase</keyword>
<keyword evidence="9" id="KW-0511">Multifunctional enzyme</keyword>
<evidence type="ECO:0000313" key="15">
    <source>
        <dbReference type="Proteomes" id="UP000054383"/>
    </source>
</evidence>
<keyword evidence="7" id="KW-0658">Purine biosynthesis</keyword>
<dbReference type="SUPFAM" id="SSF53927">
    <property type="entry name" value="Cytidine deaminase-like"/>
    <property type="match status" value="1"/>
</dbReference>
<dbReference type="InterPro" id="IPR016193">
    <property type="entry name" value="Cytidine_deaminase-like"/>
</dbReference>
<dbReference type="InterPro" id="IPR036914">
    <property type="entry name" value="MGS-like_dom_sf"/>
</dbReference>
<dbReference type="OrthoDB" id="6017153at2759"/>
<comment type="function">
    <text evidence="12">Bifunctional enzyme that catalyzes the last two steps of purine biosynthesis. Acts as a transformylase that incorporates a formyl group to the AMP analog AICAR (5-amino-1-(5-phospho-beta-D-ribosyl)imidazole-4-carboxamide) to produce the intermediate formyl-AICAR (FAICAR). Also catalyzes the cyclization of FAICAR to IMP.</text>
</comment>
<comment type="pathway">
    <text evidence="3">Purine metabolism; IMP biosynthesis via de novo pathway; 5-formamido-1-(5-phospho-D-ribosyl)imidazole-4-carboxamide from 5-amino-1-(5-phospho-D-ribosyl)imidazole-4-carboxamide (10-formyl THF route): step 1/1.</text>
</comment>
<dbReference type="PIRSF" id="PIRSF000414">
    <property type="entry name" value="AICARFT_IMPCHas"/>
    <property type="match status" value="1"/>
</dbReference>
<evidence type="ECO:0000259" key="13">
    <source>
        <dbReference type="PROSITE" id="PS51855"/>
    </source>
</evidence>
<dbReference type="CDD" id="cd01421">
    <property type="entry name" value="IMPCH"/>
    <property type="match status" value="1"/>
</dbReference>
<dbReference type="GO" id="GO:0005829">
    <property type="term" value="C:cytosol"/>
    <property type="evidence" value="ECO:0007669"/>
    <property type="project" value="UniProtKB-SubCell"/>
</dbReference>
<protein>
    <submittedName>
        <fullName evidence="14">Phosphoribosylaminoimidazolecarboxamide formyltransferase / IMP cyclohydrolase</fullName>
    </submittedName>
</protein>
<dbReference type="Proteomes" id="UP000054383">
    <property type="component" value="Unassembled WGS sequence"/>
</dbReference>
<dbReference type="OMA" id="IKHNNPC"/>
<dbReference type="HAMAP" id="MF_00139">
    <property type="entry name" value="PurH"/>
    <property type="match status" value="1"/>
</dbReference>
<evidence type="ECO:0000256" key="4">
    <source>
        <dbReference type="ARBA" id="ARBA00007667"/>
    </source>
</evidence>
<comment type="catalytic activity">
    <reaction evidence="11">
        <text>IMP + H2O = 5-formamido-1-(5-phospho-D-ribosyl)imidazole-4-carboxamide</text>
        <dbReference type="Rhea" id="RHEA:18445"/>
        <dbReference type="ChEBI" id="CHEBI:15377"/>
        <dbReference type="ChEBI" id="CHEBI:58053"/>
        <dbReference type="ChEBI" id="CHEBI:58467"/>
        <dbReference type="EC" id="3.5.4.10"/>
    </reaction>
</comment>
<keyword evidence="15" id="KW-1185">Reference proteome</keyword>
<evidence type="ECO:0000256" key="6">
    <source>
        <dbReference type="ARBA" id="ARBA00022679"/>
    </source>
</evidence>